<feature type="signal peptide" evidence="7">
    <location>
        <begin position="1"/>
        <end position="35"/>
    </location>
</feature>
<dbReference type="EMBL" id="JADBDY010000001">
    <property type="protein sequence ID" value="MBE1456577.1"/>
    <property type="molecule type" value="Genomic_DNA"/>
</dbReference>
<protein>
    <submittedName>
        <fullName evidence="9">Chitinase</fullName>
        <ecNumber evidence="9">3.2.1.14</ecNumber>
    </submittedName>
</protein>
<dbReference type="PROSITE" id="PS51910">
    <property type="entry name" value="GH18_2"/>
    <property type="match status" value="1"/>
</dbReference>
<dbReference type="SMART" id="SM00636">
    <property type="entry name" value="Glyco_18"/>
    <property type="match status" value="1"/>
</dbReference>
<dbReference type="EC" id="3.2.1.14" evidence="9"/>
<dbReference type="PANTHER" id="PTHR11177:SF308">
    <property type="entry name" value="CHITINASE A"/>
    <property type="match status" value="1"/>
</dbReference>
<proteinExistence type="predicted"/>
<evidence type="ECO:0000313" key="10">
    <source>
        <dbReference type="Proteomes" id="UP000598217"/>
    </source>
</evidence>
<comment type="caution">
    <text evidence="9">The sequence shown here is derived from an EMBL/GenBank/DDBJ whole genome shotgun (WGS) entry which is preliminary data.</text>
</comment>
<dbReference type="GO" id="GO:0008843">
    <property type="term" value="F:endochitinase activity"/>
    <property type="evidence" value="ECO:0007669"/>
    <property type="project" value="UniProtKB-EC"/>
</dbReference>
<dbReference type="SMART" id="SM00495">
    <property type="entry name" value="ChtBD3"/>
    <property type="match status" value="1"/>
</dbReference>
<evidence type="ECO:0000256" key="6">
    <source>
        <dbReference type="SAM" id="MobiDB-lite"/>
    </source>
</evidence>
<dbReference type="InterPro" id="IPR036573">
    <property type="entry name" value="CBM_sf_5/12"/>
</dbReference>
<dbReference type="CDD" id="cd06548">
    <property type="entry name" value="GH18_chitinase"/>
    <property type="match status" value="1"/>
</dbReference>
<dbReference type="InterPro" id="IPR011583">
    <property type="entry name" value="Chitinase_II/V-like_cat"/>
</dbReference>
<dbReference type="InterPro" id="IPR001223">
    <property type="entry name" value="Glyco_hydro18_cat"/>
</dbReference>
<accession>A0ABR9HC20</accession>
<dbReference type="Pfam" id="PF06483">
    <property type="entry name" value="ChiC"/>
    <property type="match status" value="1"/>
</dbReference>
<dbReference type="SUPFAM" id="SSF54556">
    <property type="entry name" value="Chitinase insertion domain"/>
    <property type="match status" value="1"/>
</dbReference>
<dbReference type="SUPFAM" id="SSF51445">
    <property type="entry name" value="(Trans)glycosidases"/>
    <property type="match status" value="1"/>
</dbReference>
<dbReference type="PANTHER" id="PTHR11177">
    <property type="entry name" value="CHITINASE"/>
    <property type="match status" value="1"/>
</dbReference>
<dbReference type="CDD" id="cd12215">
    <property type="entry name" value="ChiC_BD"/>
    <property type="match status" value="1"/>
</dbReference>
<keyword evidence="2" id="KW-0146">Chitin degradation</keyword>
<evidence type="ECO:0000256" key="5">
    <source>
        <dbReference type="RuleBase" id="RU000489"/>
    </source>
</evidence>
<feature type="domain" description="GH18" evidence="8">
    <location>
        <begin position="96"/>
        <end position="569"/>
    </location>
</feature>
<name>A0ABR9HC20_9ACTN</name>
<evidence type="ECO:0000256" key="3">
    <source>
        <dbReference type="ARBA" id="ARBA00023277"/>
    </source>
</evidence>
<dbReference type="Pfam" id="PF00704">
    <property type="entry name" value="Glyco_hydro_18"/>
    <property type="match status" value="1"/>
</dbReference>
<dbReference type="InterPro" id="IPR017853">
    <property type="entry name" value="GH"/>
</dbReference>
<feature type="chain" id="PRO_5046697876" evidence="7">
    <location>
        <begin position="36"/>
        <end position="790"/>
    </location>
</feature>
<organism evidence="9 10">
    <name type="scientific">Nocardiopsis terrae</name>
    <dbReference type="NCBI Taxonomy" id="372655"/>
    <lineage>
        <taxon>Bacteria</taxon>
        <taxon>Bacillati</taxon>
        <taxon>Actinomycetota</taxon>
        <taxon>Actinomycetes</taxon>
        <taxon>Streptosporangiales</taxon>
        <taxon>Nocardiopsidaceae</taxon>
        <taxon>Nocardiopsis</taxon>
    </lineage>
</organism>
<dbReference type="Gene3D" id="3.20.20.80">
    <property type="entry name" value="Glycosidases"/>
    <property type="match status" value="1"/>
</dbReference>
<dbReference type="Proteomes" id="UP000598217">
    <property type="component" value="Unassembled WGS sequence"/>
</dbReference>
<dbReference type="PROSITE" id="PS01095">
    <property type="entry name" value="GH18_1"/>
    <property type="match status" value="1"/>
</dbReference>
<keyword evidence="1 5" id="KW-0378">Hydrolase</keyword>
<dbReference type="Gene3D" id="3.10.50.10">
    <property type="match status" value="1"/>
</dbReference>
<reference evidence="9 10" key="1">
    <citation type="submission" date="2020-10" db="EMBL/GenBank/DDBJ databases">
        <title>Sequencing the genomes of 1000 actinobacteria strains.</title>
        <authorList>
            <person name="Klenk H.-P."/>
        </authorList>
    </citation>
    <scope>NUCLEOTIDE SEQUENCE [LARGE SCALE GENOMIC DNA]</scope>
    <source>
        <strain evidence="9 10">DSM 45157</strain>
    </source>
</reference>
<evidence type="ECO:0000256" key="2">
    <source>
        <dbReference type="ARBA" id="ARBA00023024"/>
    </source>
</evidence>
<evidence type="ECO:0000256" key="1">
    <source>
        <dbReference type="ARBA" id="ARBA00022801"/>
    </source>
</evidence>
<dbReference type="SUPFAM" id="SSF51055">
    <property type="entry name" value="Carbohydrate binding domain"/>
    <property type="match status" value="1"/>
</dbReference>
<dbReference type="Gene3D" id="2.10.10.20">
    <property type="entry name" value="Carbohydrate-binding module superfamily 5/12"/>
    <property type="match status" value="1"/>
</dbReference>
<dbReference type="InterPro" id="IPR003610">
    <property type="entry name" value="CBM5/12"/>
</dbReference>
<evidence type="ECO:0000259" key="8">
    <source>
        <dbReference type="PROSITE" id="PS51910"/>
    </source>
</evidence>
<keyword evidence="4 5" id="KW-0326">Glycosidase</keyword>
<feature type="region of interest" description="Disordered" evidence="6">
    <location>
        <begin position="35"/>
        <end position="70"/>
    </location>
</feature>
<keyword evidence="3" id="KW-0119">Carbohydrate metabolism</keyword>
<evidence type="ECO:0000256" key="4">
    <source>
        <dbReference type="ARBA" id="ARBA00023295"/>
    </source>
</evidence>
<dbReference type="InterPro" id="IPR029070">
    <property type="entry name" value="Chitinase_insertion_sf"/>
</dbReference>
<keyword evidence="10" id="KW-1185">Reference proteome</keyword>
<dbReference type="RefSeq" id="WP_191268376.1">
    <property type="nucleotide sequence ID" value="NZ_BMXJ01000002.1"/>
</dbReference>
<feature type="compositionally biased region" description="Pro residues" evidence="6">
    <location>
        <begin position="38"/>
        <end position="54"/>
    </location>
</feature>
<dbReference type="InterPro" id="IPR009470">
    <property type="entry name" value="Chi_C"/>
</dbReference>
<gene>
    <name evidence="9" type="ORF">H4W79_000791</name>
</gene>
<dbReference type="InterPro" id="IPR001579">
    <property type="entry name" value="Glyco_hydro_18_chit_AS"/>
</dbReference>
<dbReference type="InterPro" id="IPR050314">
    <property type="entry name" value="Glycosyl_Hydrlase_18"/>
</dbReference>
<keyword evidence="7" id="KW-0732">Signal</keyword>
<keyword evidence="2" id="KW-0624">Polysaccharide degradation</keyword>
<sequence>MTATPSPRWARALSAAAAGLGVTASLLFATPPAAAVPAPAPSAPAPAPSAPSAPAPASAGEDCRPDGLHQTPGLDVPYCDVYDAEGRELLPNGLDRRVIGYFTSWRNGANGQPAYLADDIPWDKISHINYAFGHVDENDRLSVGPDTPDNPATGMTWDQPGLEPDPEFGYDGHFNLLNKFKKDNPGVKTLVAVGGWAETGGFFGPEGERVDSGGFYSTTTTETGVNHAGIETFADSAVEFVREYGFDGLDIDYEYATSMQGAGSPDDYWISDARRDLLWEGYEELMRVLREKLDEAAAEDGTYYQLTVAAPSSGWLLRGQEVHQIVQYLDFVNMMSYDLHGTWNHFVGHNAALYDSGQDPELSDVYGAFDGIGYLNADWAHHYFRGAMQAGRINLGVPFYTRGWQDVQGGENGLWGTAALPDQNQCQPGTGINVPCGHGAEGVDNLWFDSDPVTGDAIGAGVNPIWHVLNLENGVVGDYAADYGVTDGLEGTYTRHWDDVTKNEWWWNADTRTFLSGDADQAIGAKADYVADTGLGGVMIWEMAGDYAYDADSEQYLMGDTLVTSLHQTLSNAGPYGAVKAETAAPAEVLDVDVDFHGFSLGDNNYPITPDVTVTNNSAGEIPGGSTITFDYGTSAPANMSDQSGMGLTHVQTGHSRGDNIGGLDGDFHRVELTVPGWQSIPAGGSLDFTLSYQLPISQPSNFRVTVGSNEYAITYDHPREGTLVDAPAGGDDGGGEPPADCTAPAWTAGTYTQGDTVTHNGTAYRARWWTQGEPGTTGEWGAWEVLGTC</sequence>
<evidence type="ECO:0000256" key="7">
    <source>
        <dbReference type="SAM" id="SignalP"/>
    </source>
</evidence>
<evidence type="ECO:0000313" key="9">
    <source>
        <dbReference type="EMBL" id="MBE1456577.1"/>
    </source>
</evidence>